<evidence type="ECO:0000313" key="3">
    <source>
        <dbReference type="Proteomes" id="UP000053372"/>
    </source>
</evidence>
<protein>
    <submittedName>
        <fullName evidence="2">Uncharacterized protein</fullName>
    </submittedName>
</protein>
<dbReference type="AlphaFoldDB" id="A0A0V7ZT30"/>
<evidence type="ECO:0000313" key="1">
    <source>
        <dbReference type="EMBL" id="KST64484.1"/>
    </source>
</evidence>
<gene>
    <name evidence="1" type="ORF">BC008_17805</name>
    <name evidence="2" type="ORF">BC008_44525</name>
</gene>
<proteinExistence type="predicted"/>
<comment type="caution">
    <text evidence="2">The sequence shown here is derived from an EMBL/GenBank/DDBJ whole genome shotgun (WGS) entry which is preliminary data.</text>
</comment>
<sequence length="154" mass="17689">MHEPPRIILLALLIALEQLKSPLTPEEKEALETTASQLYLDPDDWDFIKEGLIVTIEKNPDLYKNYQTTLVKLQAVKGNIPSELMPTKKELEAELVQGNKEPITFGHFEGEPDRESDEILNVTINVLRKEPEKTVKNLSFIERIKNWLSNQQNP</sequence>
<reference evidence="2 3" key="1">
    <citation type="journal article" date="2015" name="Genome Announc.">
        <title>Draft Genome of the Euendolithic (true boring) Cyanobacterium Mastigocoleus testarum strain BC008.</title>
        <authorList>
            <person name="Guida B.S."/>
            <person name="Garcia-Pichel F."/>
        </authorList>
    </citation>
    <scope>NUCLEOTIDE SEQUENCE [LARGE SCALE GENOMIC DNA]</scope>
    <source>
        <strain evidence="2 3">BC008</strain>
    </source>
</reference>
<dbReference type="RefSeq" id="WP_027842620.1">
    <property type="nucleotide sequence ID" value="NZ_LMTZ01000085.1"/>
</dbReference>
<name>A0A0V7ZT30_9CYAN</name>
<dbReference type="OrthoDB" id="463388at2"/>
<organism evidence="2 3">
    <name type="scientific">Mastigocoleus testarum BC008</name>
    <dbReference type="NCBI Taxonomy" id="371196"/>
    <lineage>
        <taxon>Bacteria</taxon>
        <taxon>Bacillati</taxon>
        <taxon>Cyanobacteriota</taxon>
        <taxon>Cyanophyceae</taxon>
        <taxon>Nostocales</taxon>
        <taxon>Hapalosiphonaceae</taxon>
        <taxon>Mastigocoleus</taxon>
    </lineage>
</organism>
<dbReference type="EMBL" id="LMTZ01000085">
    <property type="protein sequence ID" value="KST67813.1"/>
    <property type="molecule type" value="Genomic_DNA"/>
</dbReference>
<accession>A0A0V7ZT30</accession>
<keyword evidence="3" id="KW-1185">Reference proteome</keyword>
<evidence type="ECO:0000313" key="2">
    <source>
        <dbReference type="EMBL" id="KST67813.1"/>
    </source>
</evidence>
<dbReference type="EMBL" id="LMTZ01000121">
    <property type="protein sequence ID" value="KST64484.1"/>
    <property type="molecule type" value="Genomic_DNA"/>
</dbReference>
<dbReference type="Proteomes" id="UP000053372">
    <property type="component" value="Unassembled WGS sequence"/>
</dbReference>